<sequence length="50" mass="5987">MSSLRTNSYLMRANNFYIILYYITCIWQTNLSEEMYNKCMPKVIGTTTKH</sequence>
<name>A0A0E9SQA2_ANGAN</name>
<protein>
    <submittedName>
        <fullName evidence="1">Uncharacterized protein</fullName>
    </submittedName>
</protein>
<accession>A0A0E9SQA2</accession>
<reference evidence="1" key="2">
    <citation type="journal article" date="2015" name="Fish Shellfish Immunol.">
        <title>Early steps in the European eel (Anguilla anguilla)-Vibrio vulnificus interaction in the gills: Role of the RtxA13 toxin.</title>
        <authorList>
            <person name="Callol A."/>
            <person name="Pajuelo D."/>
            <person name="Ebbesson L."/>
            <person name="Teles M."/>
            <person name="MacKenzie S."/>
            <person name="Amaro C."/>
        </authorList>
    </citation>
    <scope>NUCLEOTIDE SEQUENCE</scope>
</reference>
<dbReference type="AlphaFoldDB" id="A0A0E9SQA2"/>
<organism evidence="1">
    <name type="scientific">Anguilla anguilla</name>
    <name type="common">European freshwater eel</name>
    <name type="synonym">Muraena anguilla</name>
    <dbReference type="NCBI Taxonomy" id="7936"/>
    <lineage>
        <taxon>Eukaryota</taxon>
        <taxon>Metazoa</taxon>
        <taxon>Chordata</taxon>
        <taxon>Craniata</taxon>
        <taxon>Vertebrata</taxon>
        <taxon>Euteleostomi</taxon>
        <taxon>Actinopterygii</taxon>
        <taxon>Neopterygii</taxon>
        <taxon>Teleostei</taxon>
        <taxon>Anguilliformes</taxon>
        <taxon>Anguillidae</taxon>
        <taxon>Anguilla</taxon>
    </lineage>
</organism>
<evidence type="ECO:0000313" key="1">
    <source>
        <dbReference type="EMBL" id="JAH43539.1"/>
    </source>
</evidence>
<proteinExistence type="predicted"/>
<reference evidence="1" key="1">
    <citation type="submission" date="2014-11" db="EMBL/GenBank/DDBJ databases">
        <authorList>
            <person name="Amaro Gonzalez C."/>
        </authorList>
    </citation>
    <scope>NUCLEOTIDE SEQUENCE</scope>
</reference>
<dbReference type="EMBL" id="GBXM01065038">
    <property type="protein sequence ID" value="JAH43539.1"/>
    <property type="molecule type" value="Transcribed_RNA"/>
</dbReference>